<keyword evidence="2" id="KW-0813">Transport</keyword>
<organism evidence="6 7">
    <name type="scientific">Clostridium muellerianum</name>
    <dbReference type="NCBI Taxonomy" id="2716538"/>
    <lineage>
        <taxon>Bacteria</taxon>
        <taxon>Bacillati</taxon>
        <taxon>Bacillota</taxon>
        <taxon>Clostridia</taxon>
        <taxon>Eubacteriales</taxon>
        <taxon>Clostridiaceae</taxon>
        <taxon>Clostridium</taxon>
    </lineage>
</organism>
<dbReference type="Gene3D" id="3.40.50.300">
    <property type="entry name" value="P-loop containing nucleotide triphosphate hydrolases"/>
    <property type="match status" value="1"/>
</dbReference>
<dbReference type="GO" id="GO:0005524">
    <property type="term" value="F:ATP binding"/>
    <property type="evidence" value="ECO:0007669"/>
    <property type="project" value="UniProtKB-KW"/>
</dbReference>
<dbReference type="GO" id="GO:0022857">
    <property type="term" value="F:transmembrane transporter activity"/>
    <property type="evidence" value="ECO:0007669"/>
    <property type="project" value="UniProtKB-ARBA"/>
</dbReference>
<dbReference type="FunFam" id="3.40.50.300:FF:000032">
    <property type="entry name" value="Export ABC transporter ATP-binding protein"/>
    <property type="match status" value="1"/>
</dbReference>
<evidence type="ECO:0000256" key="2">
    <source>
        <dbReference type="ARBA" id="ARBA00022448"/>
    </source>
</evidence>
<dbReference type="InterPro" id="IPR027417">
    <property type="entry name" value="P-loop_NTPase"/>
</dbReference>
<keyword evidence="7" id="KW-1185">Reference proteome</keyword>
<accession>A0A7Y0EGM6</accession>
<evidence type="ECO:0000259" key="5">
    <source>
        <dbReference type="PROSITE" id="PS50893"/>
    </source>
</evidence>
<keyword evidence="4 6" id="KW-0067">ATP-binding</keyword>
<dbReference type="EMBL" id="JABBNI010000017">
    <property type="protein sequence ID" value="NMM63068.1"/>
    <property type="molecule type" value="Genomic_DNA"/>
</dbReference>
<evidence type="ECO:0000256" key="3">
    <source>
        <dbReference type="ARBA" id="ARBA00022741"/>
    </source>
</evidence>
<comment type="caution">
    <text evidence="6">The sequence shown here is derived from an EMBL/GenBank/DDBJ whole genome shotgun (WGS) entry which is preliminary data.</text>
</comment>
<dbReference type="InterPro" id="IPR003593">
    <property type="entry name" value="AAA+_ATPase"/>
</dbReference>
<dbReference type="InterPro" id="IPR003439">
    <property type="entry name" value="ABC_transporter-like_ATP-bd"/>
</dbReference>
<dbReference type="SUPFAM" id="SSF52540">
    <property type="entry name" value="P-loop containing nucleoside triphosphate hydrolases"/>
    <property type="match status" value="1"/>
</dbReference>
<dbReference type="SMART" id="SM00382">
    <property type="entry name" value="AAA"/>
    <property type="match status" value="1"/>
</dbReference>
<dbReference type="PANTHER" id="PTHR42798:SF7">
    <property type="entry name" value="ALPHA-D-RIBOSE 1-METHYLPHOSPHONATE 5-TRIPHOSPHATE SYNTHASE SUBUNIT PHNL"/>
    <property type="match status" value="1"/>
</dbReference>
<reference evidence="6 7" key="2">
    <citation type="submission" date="2020-06" db="EMBL/GenBank/DDBJ databases">
        <title>Complete Genome Sequence of Clostridium muelleri sp. nov. P21T, an Acid-Alcohol Producing Acetogen Isolated from Old Hay.</title>
        <authorList>
            <person name="Duncan K.E."/>
            <person name="Tanner R.S."/>
        </authorList>
    </citation>
    <scope>NUCLEOTIDE SEQUENCE [LARGE SCALE GENOMIC DNA]</scope>
    <source>
        <strain evidence="6 7">P21</strain>
    </source>
</reference>
<comment type="similarity">
    <text evidence="1">Belongs to the ABC transporter superfamily.</text>
</comment>
<feature type="domain" description="ABC transporter" evidence="5">
    <location>
        <begin position="5"/>
        <end position="244"/>
    </location>
</feature>
<reference evidence="6 7" key="1">
    <citation type="submission" date="2020-04" db="EMBL/GenBank/DDBJ databases">
        <authorList>
            <person name="Doyle D.A."/>
        </authorList>
    </citation>
    <scope>NUCLEOTIDE SEQUENCE [LARGE SCALE GENOMIC DNA]</scope>
    <source>
        <strain evidence="6 7">P21</strain>
    </source>
</reference>
<dbReference type="Pfam" id="PF00005">
    <property type="entry name" value="ABC_tran"/>
    <property type="match status" value="1"/>
</dbReference>
<name>A0A7Y0EGM6_9CLOT</name>
<evidence type="ECO:0000313" key="6">
    <source>
        <dbReference type="EMBL" id="NMM63068.1"/>
    </source>
</evidence>
<dbReference type="CDD" id="cd03255">
    <property type="entry name" value="ABC_MJ0796_LolCDE_FtsE"/>
    <property type="match status" value="1"/>
</dbReference>
<dbReference type="RefSeq" id="WP_169297669.1">
    <property type="nucleotide sequence ID" value="NZ_JABBNI010000017.1"/>
</dbReference>
<keyword evidence="3" id="KW-0547">Nucleotide-binding</keyword>
<gene>
    <name evidence="6" type="ORF">HBE96_10215</name>
</gene>
<dbReference type="Proteomes" id="UP000537131">
    <property type="component" value="Unassembled WGS sequence"/>
</dbReference>
<dbReference type="InterPro" id="IPR017911">
    <property type="entry name" value="MacB-like_ATP-bd"/>
</dbReference>
<evidence type="ECO:0000256" key="4">
    <source>
        <dbReference type="ARBA" id="ARBA00022840"/>
    </source>
</evidence>
<dbReference type="GO" id="GO:0098796">
    <property type="term" value="C:membrane protein complex"/>
    <property type="evidence" value="ECO:0007669"/>
    <property type="project" value="UniProtKB-ARBA"/>
</dbReference>
<sequence length="254" mass="28101">MSTVIETKDLGKIYGSKAVAFTALHGINLKVEEGEFLGIMGPSGAGKTTLLNLLSTIDVPTTGNIIFNGKDITQLKNKELSLFRRDKIGFIFQDFNLLDTMTVEDNIALPLALSKVNHKEIQNKVKQLSEFFGIDKHLKNYPYELSGGQKQRTAAARALITEPSVIFADEPTGALDSKSSAELLQCLSSMNEKFNKTVIMVTHDAFAASYCKRILFIKDGKIHARIDKNESRKEFFQRIIEMLAALGGAVNELL</sequence>
<protein>
    <submittedName>
        <fullName evidence="6">ABC transporter ATP-binding protein</fullName>
    </submittedName>
</protein>
<dbReference type="AlphaFoldDB" id="A0A7Y0EGM6"/>
<proteinExistence type="inferred from homology"/>
<evidence type="ECO:0000256" key="1">
    <source>
        <dbReference type="ARBA" id="ARBA00005417"/>
    </source>
</evidence>
<dbReference type="PROSITE" id="PS50893">
    <property type="entry name" value="ABC_TRANSPORTER_2"/>
    <property type="match status" value="1"/>
</dbReference>
<dbReference type="GO" id="GO:0016887">
    <property type="term" value="F:ATP hydrolysis activity"/>
    <property type="evidence" value="ECO:0007669"/>
    <property type="project" value="InterPro"/>
</dbReference>
<evidence type="ECO:0000313" key="7">
    <source>
        <dbReference type="Proteomes" id="UP000537131"/>
    </source>
</evidence>
<dbReference type="PANTHER" id="PTHR42798">
    <property type="entry name" value="LIPOPROTEIN-RELEASING SYSTEM ATP-BINDING PROTEIN LOLD"/>
    <property type="match status" value="1"/>
</dbReference>